<evidence type="ECO:0000313" key="2">
    <source>
        <dbReference type="EMBL" id="KKK72558.1"/>
    </source>
</evidence>
<name>A0A0F8XUE5_9ZZZZ</name>
<dbReference type="AlphaFoldDB" id="A0A0F8XUE5"/>
<reference evidence="2" key="1">
    <citation type="journal article" date="2015" name="Nature">
        <title>Complex archaea that bridge the gap between prokaryotes and eukaryotes.</title>
        <authorList>
            <person name="Spang A."/>
            <person name="Saw J.H."/>
            <person name="Jorgensen S.L."/>
            <person name="Zaremba-Niedzwiedzka K."/>
            <person name="Martijn J."/>
            <person name="Lind A.E."/>
            <person name="van Eijk R."/>
            <person name="Schleper C."/>
            <person name="Guy L."/>
            <person name="Ettema T.J."/>
        </authorList>
    </citation>
    <scope>NUCLEOTIDE SEQUENCE</scope>
</reference>
<accession>A0A0F8XUE5</accession>
<keyword evidence="1" id="KW-0812">Transmembrane</keyword>
<comment type="caution">
    <text evidence="2">The sequence shown here is derived from an EMBL/GenBank/DDBJ whole genome shotgun (WGS) entry which is preliminary data.</text>
</comment>
<gene>
    <name evidence="2" type="ORF">LCGC14_2902680</name>
</gene>
<dbReference type="EMBL" id="LAZR01057200">
    <property type="protein sequence ID" value="KKK72558.1"/>
    <property type="molecule type" value="Genomic_DNA"/>
</dbReference>
<evidence type="ECO:0000256" key="1">
    <source>
        <dbReference type="SAM" id="Phobius"/>
    </source>
</evidence>
<organism evidence="2">
    <name type="scientific">marine sediment metagenome</name>
    <dbReference type="NCBI Taxonomy" id="412755"/>
    <lineage>
        <taxon>unclassified sequences</taxon>
        <taxon>metagenomes</taxon>
        <taxon>ecological metagenomes</taxon>
    </lineage>
</organism>
<feature type="transmembrane region" description="Helical" evidence="1">
    <location>
        <begin position="26"/>
        <end position="48"/>
    </location>
</feature>
<sequence>VFVYGTILGGCFYALPGVFVIPLENFSWGVFDYIIFGVGIAEIFYIVIKLKDSTLMETYSMMSLIRERGAYDASIHYVLRDPEVLRMQEQIALENESKEKQKKEEYGKQYKKSWIISICIVSVIGYYMAYFSSFVL</sequence>
<feature type="transmembrane region" description="Helical" evidence="1">
    <location>
        <begin position="113"/>
        <end position="131"/>
    </location>
</feature>
<feature type="non-terminal residue" evidence="2">
    <location>
        <position position="1"/>
    </location>
</feature>
<keyword evidence="1" id="KW-1133">Transmembrane helix</keyword>
<proteinExistence type="predicted"/>
<keyword evidence="1" id="KW-0472">Membrane</keyword>
<protein>
    <submittedName>
        <fullName evidence="2">Uncharacterized protein</fullName>
    </submittedName>
</protein>